<name>A0A644ZRU8_9ZZZZ</name>
<sequence>MKKIFTLILCLLFILPAACLAQSTDPRIGIVRVDDGSLLNDNEISSIVEDKTDSLFENDKYDYVSFGELEADFGAFLDRNNIQNNNQITDDMLVKFAKEQNLDYLCFMNFNLDEMQYDRVFFKSSYRAMLGVDLKYYNIATGELLYANHLFADGTAKDQTSACRNSAAKLMRRIGWRFDPDNL</sequence>
<accession>A0A644ZRU8</accession>
<gene>
    <name evidence="1" type="ORF">SDC9_88028</name>
</gene>
<comment type="caution">
    <text evidence="1">The sequence shown here is derived from an EMBL/GenBank/DDBJ whole genome shotgun (WGS) entry which is preliminary data.</text>
</comment>
<organism evidence="1">
    <name type="scientific">bioreactor metagenome</name>
    <dbReference type="NCBI Taxonomy" id="1076179"/>
    <lineage>
        <taxon>unclassified sequences</taxon>
        <taxon>metagenomes</taxon>
        <taxon>ecological metagenomes</taxon>
    </lineage>
</organism>
<dbReference type="EMBL" id="VSSQ01009349">
    <property type="protein sequence ID" value="MPM41373.1"/>
    <property type="molecule type" value="Genomic_DNA"/>
</dbReference>
<proteinExistence type="predicted"/>
<dbReference type="AlphaFoldDB" id="A0A644ZRU8"/>
<evidence type="ECO:0000313" key="1">
    <source>
        <dbReference type="EMBL" id="MPM41373.1"/>
    </source>
</evidence>
<protein>
    <submittedName>
        <fullName evidence="1">Uncharacterized protein</fullName>
    </submittedName>
</protein>
<reference evidence="1" key="1">
    <citation type="submission" date="2019-08" db="EMBL/GenBank/DDBJ databases">
        <authorList>
            <person name="Kucharzyk K."/>
            <person name="Murdoch R.W."/>
            <person name="Higgins S."/>
            <person name="Loffler F."/>
        </authorList>
    </citation>
    <scope>NUCLEOTIDE SEQUENCE</scope>
</reference>